<dbReference type="OrthoDB" id="5596743at2759"/>
<proteinExistence type="predicted"/>
<evidence type="ECO:0000313" key="4">
    <source>
        <dbReference type="Proteomes" id="UP000799767"/>
    </source>
</evidence>
<reference evidence="3" key="1">
    <citation type="journal article" date="2020" name="Stud. Mycol.">
        <title>101 Dothideomycetes genomes: a test case for predicting lifestyles and emergence of pathogens.</title>
        <authorList>
            <person name="Haridas S."/>
            <person name="Albert R."/>
            <person name="Binder M."/>
            <person name="Bloem J."/>
            <person name="Labutti K."/>
            <person name="Salamov A."/>
            <person name="Andreopoulos B."/>
            <person name="Baker S."/>
            <person name="Barry K."/>
            <person name="Bills G."/>
            <person name="Bluhm B."/>
            <person name="Cannon C."/>
            <person name="Castanera R."/>
            <person name="Culley D."/>
            <person name="Daum C."/>
            <person name="Ezra D."/>
            <person name="Gonzalez J."/>
            <person name="Henrissat B."/>
            <person name="Kuo A."/>
            <person name="Liang C."/>
            <person name="Lipzen A."/>
            <person name="Lutzoni F."/>
            <person name="Magnuson J."/>
            <person name="Mondo S."/>
            <person name="Nolan M."/>
            <person name="Ohm R."/>
            <person name="Pangilinan J."/>
            <person name="Park H.-J."/>
            <person name="Ramirez L."/>
            <person name="Alfaro M."/>
            <person name="Sun H."/>
            <person name="Tritt A."/>
            <person name="Yoshinaga Y."/>
            <person name="Zwiers L.-H."/>
            <person name="Turgeon B."/>
            <person name="Goodwin S."/>
            <person name="Spatafora J."/>
            <person name="Crous P."/>
            <person name="Grigoriev I."/>
        </authorList>
    </citation>
    <scope>NUCLEOTIDE SEQUENCE</scope>
    <source>
        <strain evidence="3">CBS 113389</strain>
    </source>
</reference>
<feature type="domain" description="NTF2-like" evidence="2">
    <location>
        <begin position="21"/>
        <end position="169"/>
    </location>
</feature>
<dbReference type="GeneID" id="54478220"/>
<dbReference type="Pfam" id="PF26534">
    <property type="entry name" value="NTF2_7"/>
    <property type="match status" value="1"/>
</dbReference>
<evidence type="ECO:0000313" key="3">
    <source>
        <dbReference type="EMBL" id="KAF2482290.1"/>
    </source>
</evidence>
<keyword evidence="1" id="KW-0732">Signal</keyword>
<feature type="chain" id="PRO_5025631160" description="NTF2-like domain-containing protein" evidence="1">
    <location>
        <begin position="19"/>
        <end position="177"/>
    </location>
</feature>
<evidence type="ECO:0000256" key="1">
    <source>
        <dbReference type="SAM" id="SignalP"/>
    </source>
</evidence>
<dbReference type="Proteomes" id="UP000799767">
    <property type="component" value="Unassembled WGS sequence"/>
</dbReference>
<keyword evidence="4" id="KW-1185">Reference proteome</keyword>
<dbReference type="InterPro" id="IPR058645">
    <property type="entry name" value="NTF2-like_dom_7"/>
</dbReference>
<protein>
    <recommendedName>
        <fullName evidence="2">NTF2-like domain-containing protein</fullName>
    </recommendedName>
</protein>
<evidence type="ECO:0000259" key="2">
    <source>
        <dbReference type="Pfam" id="PF26534"/>
    </source>
</evidence>
<dbReference type="AlphaFoldDB" id="A0A6A6PQA4"/>
<dbReference type="EMBL" id="MU001636">
    <property type="protein sequence ID" value="KAF2482290.1"/>
    <property type="molecule type" value="Genomic_DNA"/>
</dbReference>
<organism evidence="3 4">
    <name type="scientific">Neohortaea acidophila</name>
    <dbReference type="NCBI Taxonomy" id="245834"/>
    <lineage>
        <taxon>Eukaryota</taxon>
        <taxon>Fungi</taxon>
        <taxon>Dikarya</taxon>
        <taxon>Ascomycota</taxon>
        <taxon>Pezizomycotina</taxon>
        <taxon>Dothideomycetes</taxon>
        <taxon>Dothideomycetidae</taxon>
        <taxon>Mycosphaerellales</taxon>
        <taxon>Teratosphaeriaceae</taxon>
        <taxon>Neohortaea</taxon>
    </lineage>
</organism>
<accession>A0A6A6PQA4</accession>
<dbReference type="RefSeq" id="XP_033588860.1">
    <property type="nucleotide sequence ID" value="XM_033737218.1"/>
</dbReference>
<feature type="signal peptide" evidence="1">
    <location>
        <begin position="1"/>
        <end position="18"/>
    </location>
</feature>
<sequence>MRTQILASVSLLAAGAYAQACLTTAEAQLVADNFQALIDQPFSIPLAEAALTEDYVDWASGVNTLINSGCAAPLSLTGPTFTNRTDFIKGQSGQAPIGFQILNLWNNCDTVMLRWRGTNLGGPTTPAEDTTGMIVLEVVQNTSSTTQPWQIQTSYSEFNSGAWLYDLGVFKPTNCTS</sequence>
<name>A0A6A6PQA4_9PEZI</name>
<gene>
    <name evidence="3" type="ORF">BDY17DRAFT_324585</name>
</gene>